<evidence type="ECO:0000256" key="3">
    <source>
        <dbReference type="ARBA" id="ARBA00022801"/>
    </source>
</evidence>
<dbReference type="EC" id="3.6.4.13" evidence="1"/>
<dbReference type="SMART" id="SM00487">
    <property type="entry name" value="DEXDc"/>
    <property type="match status" value="1"/>
</dbReference>
<sequence length="717" mass="75799">MSFQDLGLDPRLLRALGKRGFAKPTPVQLEAIPRTLEGKDVVARARTGSGKTLAYLLPTLHKILTTEDVRGSFRAIILVPTRELCQQVAEEAAATAQHCGADITATALIADGGQQLKRAVATAGHIVVSTPGKIATALREGLLPAAALASRLAVLVLDEADLLLSYGYEEDLQLLAPQVPRSCQCILMSATSSDDVERLQKLVLHNPITLNLAAAGAGAGAGGDKAGEEGGEDEQAGGAAERDGGSLASGSGISADIQHFYIECPRPDKLLHVMALLRLGLCRKKVLLFVNSVDEGVRLRLFLEAFGVRPALLNAELPLNSRSHILSSFNRGLFDFLIATDDVYAPSHDRGEAAAAAAAAAGGKKAGARLGKDGSGKRGAKGGDGARKDAEFGVTRGIDFKGVRTVINYDPPSSLQGYVHRVGRTGRAGESGTAISLFTPQHEQLKFHMQLEEALEAAAEARRRRAGAAAGVREPGFRADGEDDDDDEEEDAGAGASGAGSDDEGTGGKGGKKDAALRPYGRLSQAQVEALRYRGEDVARGITKAVIKEARAKELKNELLNSERLKEYFEDHAAEKVLLRHDKPLAAAPAAPHLKHMPAYLKDPTLITEASEVGGRRQRAQMSAAKKRRLAAGMRKGPAGDPLKAAGSGGGAAGAGAVENASVFVRAPKKGTSHLNEEMTEMEKRALEKGKAEAKKRRKLEGPAVVPKFNVKKKRRR</sequence>
<dbReference type="GO" id="GO:0003724">
    <property type="term" value="F:RNA helicase activity"/>
    <property type="evidence" value="ECO:0007669"/>
    <property type="project" value="UniProtKB-EC"/>
</dbReference>
<dbReference type="InterPro" id="IPR001650">
    <property type="entry name" value="Helicase_C-like"/>
</dbReference>
<dbReference type="OrthoDB" id="1191041at2759"/>
<dbReference type="Gene3D" id="3.40.50.300">
    <property type="entry name" value="P-loop containing nucleotide triphosphate hydrolases"/>
    <property type="match status" value="2"/>
</dbReference>
<dbReference type="PANTHER" id="PTHR47959">
    <property type="entry name" value="ATP-DEPENDENT RNA HELICASE RHLE-RELATED"/>
    <property type="match status" value="1"/>
</dbReference>
<keyword evidence="2" id="KW-0547">Nucleotide-binding</keyword>
<dbReference type="GO" id="GO:0005829">
    <property type="term" value="C:cytosol"/>
    <property type="evidence" value="ECO:0007669"/>
    <property type="project" value="TreeGrafter"/>
</dbReference>
<dbReference type="SMART" id="SM00490">
    <property type="entry name" value="HELICc"/>
    <property type="match status" value="1"/>
</dbReference>
<evidence type="ECO:0000256" key="2">
    <source>
        <dbReference type="ARBA" id="ARBA00022741"/>
    </source>
</evidence>
<keyword evidence="6" id="KW-0694">RNA-binding</keyword>
<gene>
    <name evidence="14" type="ORF">HYH02_001716</name>
</gene>
<proteinExistence type="inferred from homology"/>
<feature type="region of interest" description="Disordered" evidence="10">
    <location>
        <begin position="221"/>
        <end position="247"/>
    </location>
</feature>
<keyword evidence="4" id="KW-0347">Helicase</keyword>
<dbReference type="Proteomes" id="UP000613740">
    <property type="component" value="Unassembled WGS sequence"/>
</dbReference>
<protein>
    <recommendedName>
        <fullName evidence="1">RNA helicase</fullName>
        <ecNumber evidence="1">3.6.4.13</ecNumber>
    </recommendedName>
</protein>
<dbReference type="InterPro" id="IPR014001">
    <property type="entry name" value="Helicase_ATP-bd"/>
</dbReference>
<name>A0A835WVK7_9CHLO</name>
<dbReference type="Pfam" id="PF00271">
    <property type="entry name" value="Helicase_C"/>
    <property type="match status" value="1"/>
</dbReference>
<evidence type="ECO:0000256" key="5">
    <source>
        <dbReference type="ARBA" id="ARBA00022840"/>
    </source>
</evidence>
<evidence type="ECO:0000256" key="10">
    <source>
        <dbReference type="SAM" id="MobiDB-lite"/>
    </source>
</evidence>
<dbReference type="PROSITE" id="PS51194">
    <property type="entry name" value="HELICASE_CTER"/>
    <property type="match status" value="1"/>
</dbReference>
<accession>A0A835WVK7</accession>
<feature type="compositionally biased region" description="Acidic residues" evidence="10">
    <location>
        <begin position="481"/>
        <end position="492"/>
    </location>
</feature>
<dbReference type="InterPro" id="IPR014014">
    <property type="entry name" value="RNA_helicase_DEAD_Q_motif"/>
</dbReference>
<comment type="caution">
    <text evidence="14">The sequence shown here is derived from an EMBL/GenBank/DDBJ whole genome shotgun (WGS) entry which is preliminary data.</text>
</comment>
<keyword evidence="15" id="KW-1185">Reference proteome</keyword>
<feature type="region of interest" description="Disordered" evidence="10">
    <location>
        <begin position="366"/>
        <end position="388"/>
    </location>
</feature>
<comment type="similarity">
    <text evidence="7">Belongs to the DEAD box helicase family. DDX56/DBP9 subfamily.</text>
</comment>
<organism evidence="14 15">
    <name type="scientific">Chlamydomonas schloesseri</name>
    <dbReference type="NCBI Taxonomy" id="2026947"/>
    <lineage>
        <taxon>Eukaryota</taxon>
        <taxon>Viridiplantae</taxon>
        <taxon>Chlorophyta</taxon>
        <taxon>core chlorophytes</taxon>
        <taxon>Chlorophyceae</taxon>
        <taxon>CS clade</taxon>
        <taxon>Chlamydomonadales</taxon>
        <taxon>Chlamydomonadaceae</taxon>
        <taxon>Chlamydomonas</taxon>
    </lineage>
</organism>
<evidence type="ECO:0000256" key="7">
    <source>
        <dbReference type="ARBA" id="ARBA00038041"/>
    </source>
</evidence>
<evidence type="ECO:0000313" key="15">
    <source>
        <dbReference type="Proteomes" id="UP000613740"/>
    </source>
</evidence>
<dbReference type="EMBL" id="JAEHOD010000003">
    <property type="protein sequence ID" value="KAG2453496.1"/>
    <property type="molecule type" value="Genomic_DNA"/>
</dbReference>
<dbReference type="InterPro" id="IPR011545">
    <property type="entry name" value="DEAD/DEAH_box_helicase_dom"/>
</dbReference>
<evidence type="ECO:0000256" key="8">
    <source>
        <dbReference type="ARBA" id="ARBA00047984"/>
    </source>
</evidence>
<dbReference type="CDD" id="cd17961">
    <property type="entry name" value="DEADc_DDX56"/>
    <property type="match status" value="1"/>
</dbReference>
<dbReference type="GO" id="GO:0016787">
    <property type="term" value="F:hydrolase activity"/>
    <property type="evidence" value="ECO:0007669"/>
    <property type="project" value="UniProtKB-KW"/>
</dbReference>
<comment type="catalytic activity">
    <reaction evidence="8">
        <text>ATP + H2O = ADP + phosphate + H(+)</text>
        <dbReference type="Rhea" id="RHEA:13065"/>
        <dbReference type="ChEBI" id="CHEBI:15377"/>
        <dbReference type="ChEBI" id="CHEBI:15378"/>
        <dbReference type="ChEBI" id="CHEBI:30616"/>
        <dbReference type="ChEBI" id="CHEBI:43474"/>
        <dbReference type="ChEBI" id="CHEBI:456216"/>
        <dbReference type="EC" id="3.6.4.13"/>
    </reaction>
</comment>
<feature type="region of interest" description="Disordered" evidence="10">
    <location>
        <begin position="669"/>
        <end position="717"/>
    </location>
</feature>
<feature type="compositionally biased region" description="Basic and acidic residues" evidence="10">
    <location>
        <begin position="675"/>
        <end position="693"/>
    </location>
</feature>
<feature type="domain" description="DEAD-box RNA helicase Q" evidence="13">
    <location>
        <begin position="1"/>
        <end position="29"/>
    </location>
</feature>
<feature type="domain" description="Helicase ATP-binding" evidence="11">
    <location>
        <begin position="32"/>
        <end position="210"/>
    </location>
</feature>
<evidence type="ECO:0000256" key="1">
    <source>
        <dbReference type="ARBA" id="ARBA00012552"/>
    </source>
</evidence>
<dbReference type="CDD" id="cd18787">
    <property type="entry name" value="SF2_C_DEAD"/>
    <property type="match status" value="1"/>
</dbReference>
<evidence type="ECO:0000259" key="11">
    <source>
        <dbReference type="PROSITE" id="PS51192"/>
    </source>
</evidence>
<reference evidence="14" key="1">
    <citation type="journal article" date="2020" name="bioRxiv">
        <title>Comparative genomics of Chlamydomonas.</title>
        <authorList>
            <person name="Craig R.J."/>
            <person name="Hasan A.R."/>
            <person name="Ness R.W."/>
            <person name="Keightley P.D."/>
        </authorList>
    </citation>
    <scope>NUCLEOTIDE SEQUENCE</scope>
    <source>
        <strain evidence="14">CCAP 11/173</strain>
    </source>
</reference>
<evidence type="ECO:0000313" key="14">
    <source>
        <dbReference type="EMBL" id="KAG2453496.1"/>
    </source>
</evidence>
<feature type="region of interest" description="Disordered" evidence="10">
    <location>
        <begin position="466"/>
        <end position="518"/>
    </location>
</feature>
<dbReference type="GO" id="GO:0005524">
    <property type="term" value="F:ATP binding"/>
    <property type="evidence" value="ECO:0007669"/>
    <property type="project" value="UniProtKB-KW"/>
</dbReference>
<keyword evidence="5" id="KW-0067">ATP-binding</keyword>
<dbReference type="PROSITE" id="PS51195">
    <property type="entry name" value="Q_MOTIF"/>
    <property type="match status" value="1"/>
</dbReference>
<feature type="short sequence motif" description="Q motif" evidence="9">
    <location>
        <begin position="1"/>
        <end position="29"/>
    </location>
</feature>
<feature type="domain" description="Helicase C-terminal" evidence="12">
    <location>
        <begin position="275"/>
        <end position="470"/>
    </location>
</feature>
<evidence type="ECO:0000259" key="12">
    <source>
        <dbReference type="PROSITE" id="PS51194"/>
    </source>
</evidence>
<evidence type="ECO:0000256" key="6">
    <source>
        <dbReference type="ARBA" id="ARBA00022884"/>
    </source>
</evidence>
<dbReference type="AlphaFoldDB" id="A0A835WVK7"/>
<evidence type="ECO:0000256" key="4">
    <source>
        <dbReference type="ARBA" id="ARBA00022806"/>
    </source>
</evidence>
<dbReference type="InterPro" id="IPR050079">
    <property type="entry name" value="DEAD_box_RNA_helicase"/>
</dbReference>
<dbReference type="SUPFAM" id="SSF52540">
    <property type="entry name" value="P-loop containing nucleoside triphosphate hydrolases"/>
    <property type="match status" value="2"/>
</dbReference>
<dbReference type="GO" id="GO:0003723">
    <property type="term" value="F:RNA binding"/>
    <property type="evidence" value="ECO:0007669"/>
    <property type="project" value="UniProtKB-KW"/>
</dbReference>
<dbReference type="PROSITE" id="PS51192">
    <property type="entry name" value="HELICASE_ATP_BIND_1"/>
    <property type="match status" value="1"/>
</dbReference>
<evidence type="ECO:0000256" key="9">
    <source>
        <dbReference type="PROSITE-ProRule" id="PRU00552"/>
    </source>
</evidence>
<evidence type="ECO:0000259" key="13">
    <source>
        <dbReference type="PROSITE" id="PS51195"/>
    </source>
</evidence>
<dbReference type="InterPro" id="IPR027417">
    <property type="entry name" value="P-loop_NTPase"/>
</dbReference>
<dbReference type="Pfam" id="PF00270">
    <property type="entry name" value="DEAD"/>
    <property type="match status" value="1"/>
</dbReference>
<keyword evidence="3" id="KW-0378">Hydrolase</keyword>
<dbReference type="PANTHER" id="PTHR47959:SF21">
    <property type="entry name" value="DEAD-BOX HELICASE 56"/>
    <property type="match status" value="1"/>
</dbReference>